<evidence type="ECO:0000313" key="2">
    <source>
        <dbReference type="EMBL" id="TYB44921.1"/>
    </source>
</evidence>
<protein>
    <submittedName>
        <fullName evidence="2">YbdD/YjiX family protein</fullName>
    </submittedName>
</protein>
<feature type="compositionally biased region" description="Basic and acidic residues" evidence="1">
    <location>
        <begin position="42"/>
        <end position="63"/>
    </location>
</feature>
<dbReference type="EMBL" id="VSFG01000004">
    <property type="protein sequence ID" value="TYB44921.1"/>
    <property type="molecule type" value="Genomic_DNA"/>
</dbReference>
<feature type="region of interest" description="Disordered" evidence="1">
    <location>
        <begin position="34"/>
        <end position="63"/>
    </location>
</feature>
<dbReference type="Proteomes" id="UP000323380">
    <property type="component" value="Unassembled WGS sequence"/>
</dbReference>
<evidence type="ECO:0000256" key="1">
    <source>
        <dbReference type="SAM" id="MobiDB-lite"/>
    </source>
</evidence>
<proteinExistence type="predicted"/>
<dbReference type="RefSeq" id="WP_083980660.1">
    <property type="nucleotide sequence ID" value="NZ_VSFG01000004.1"/>
</dbReference>
<gene>
    <name evidence="2" type="ORF">FXF69_22600</name>
</gene>
<dbReference type="AlphaFoldDB" id="A0A5D0NLG0"/>
<name>A0A5D0NLG0_9ACTN</name>
<comment type="caution">
    <text evidence="2">The sequence shown here is derived from an EMBL/GenBank/DDBJ whole genome shotgun (WGS) entry which is preliminary data.</text>
</comment>
<dbReference type="InterPro" id="IPR007423">
    <property type="entry name" value="Sel_put"/>
</dbReference>
<organism evidence="2 3">
    <name type="scientific">Actinomadura chibensis</name>
    <dbReference type="NCBI Taxonomy" id="392828"/>
    <lineage>
        <taxon>Bacteria</taxon>
        <taxon>Bacillati</taxon>
        <taxon>Actinomycetota</taxon>
        <taxon>Actinomycetes</taxon>
        <taxon>Streptosporangiales</taxon>
        <taxon>Thermomonosporaceae</taxon>
        <taxon>Actinomadura</taxon>
    </lineage>
</organism>
<dbReference type="Pfam" id="PF04328">
    <property type="entry name" value="Sel_put"/>
    <property type="match status" value="1"/>
</dbReference>
<sequence length="63" mass="7616">MTGTPSERLRRVVRFVRWYLREITGDAAYERHVARHPGHAPTRREYERRRAARRDHNPEGRCC</sequence>
<accession>A0A5D0NLG0</accession>
<reference evidence="2 3" key="1">
    <citation type="submission" date="2019-08" db="EMBL/GenBank/DDBJ databases">
        <title>Actinomadura sp. nov. CYP1-5 isolated from mountain soil.</title>
        <authorList>
            <person name="Songsumanus A."/>
            <person name="Kuncharoen N."/>
            <person name="Kudo T."/>
            <person name="Yuki M."/>
            <person name="Igarashi Y."/>
            <person name="Tanasupawat S."/>
        </authorList>
    </citation>
    <scope>NUCLEOTIDE SEQUENCE [LARGE SCALE GENOMIC DNA]</scope>
    <source>
        <strain evidence="2 3">JCM 14158</strain>
    </source>
</reference>
<evidence type="ECO:0000313" key="3">
    <source>
        <dbReference type="Proteomes" id="UP000323380"/>
    </source>
</evidence>
<keyword evidence="3" id="KW-1185">Reference proteome</keyword>